<sequence length="79" mass="8786">MISQGPKFTIDIEGTLHSWDKDTITTEEIIQLGGWDPSQGAIVIDKDNNETTLKPGEVVELKPGMGFSKKVRFKRGFHA</sequence>
<protein>
    <recommendedName>
        <fullName evidence="1">Multi-ubiquitin domain-containing protein</fullName>
    </recommendedName>
</protein>
<dbReference type="RefSeq" id="WP_205097639.1">
    <property type="nucleotide sequence ID" value="NZ_CAJNAQ010000002.1"/>
</dbReference>
<dbReference type="EMBL" id="CAJNAQ010000002">
    <property type="protein sequence ID" value="CAE6485863.1"/>
    <property type="molecule type" value="Genomic_DNA"/>
</dbReference>
<dbReference type="Proteomes" id="UP000655759">
    <property type="component" value="Unassembled WGS sequence"/>
</dbReference>
<reference evidence="2" key="1">
    <citation type="submission" date="2021-02" db="EMBL/GenBank/DDBJ databases">
        <authorList>
            <person name="Han P."/>
        </authorList>
    </citation>
    <scope>NUCLEOTIDE SEQUENCE</scope>
    <source>
        <strain evidence="2">Candidatus Nitrosotenuis uzonensis 5A</strain>
    </source>
</reference>
<accession>A0A812EX97</accession>
<proteinExistence type="predicted"/>
<evidence type="ECO:0000313" key="2">
    <source>
        <dbReference type="EMBL" id="CAE6485863.1"/>
    </source>
</evidence>
<dbReference type="Pfam" id="PF14452">
    <property type="entry name" value="Multi_ubiq"/>
    <property type="match status" value="1"/>
</dbReference>
<evidence type="ECO:0000313" key="3">
    <source>
        <dbReference type="Proteomes" id="UP000655759"/>
    </source>
</evidence>
<name>A0A812EX97_9ARCH</name>
<comment type="caution">
    <text evidence="2">The sequence shown here is derived from an EMBL/GenBank/DDBJ whole genome shotgun (WGS) entry which is preliminary data.</text>
</comment>
<dbReference type="AlphaFoldDB" id="A0A812EX97"/>
<evidence type="ECO:0000259" key="1">
    <source>
        <dbReference type="Pfam" id="PF14452"/>
    </source>
</evidence>
<organism evidence="2 3">
    <name type="scientific">Candidatus Nitrosotenuis uzonensis</name>
    <dbReference type="NCBI Taxonomy" id="1407055"/>
    <lineage>
        <taxon>Archaea</taxon>
        <taxon>Nitrososphaerota</taxon>
        <taxon>Candidatus Nitrosotenuis</taxon>
    </lineage>
</organism>
<gene>
    <name evidence="2" type="ORF">NUZ5A_20066</name>
</gene>
<feature type="domain" description="Multi-ubiquitin" evidence="1">
    <location>
        <begin position="8"/>
        <end position="68"/>
    </location>
</feature>
<dbReference type="InterPro" id="IPR027802">
    <property type="entry name" value="Multi-ubiquitin_dom"/>
</dbReference>